<dbReference type="Gene3D" id="3.30.200.20">
    <property type="entry name" value="Phosphorylase Kinase, domain 1"/>
    <property type="match status" value="1"/>
</dbReference>
<sequence length="422" mass="46935">MFTKRKRRRDQSPPNYPSSSTSASPPTYANPISPIFKDRAGSRRISPSPNQSVVPLPIYYQKDQPPETSIIHFNYNDLSDITNGFARDYVIGEGGFGCVYKAMLPNGHEVAVKQLKLNSGQGEREFRTEVETISRVHHRRLVSLVGYCIEGNERLLVYDFVPNGTLEFHLHRPSSDQVFDWNTRLKVAIGAAHGIAYLHEDCIPSIIHRDIKSANILLDNNFEAQVADFGLAKFSMDAQTHVSTGVKGTFGYLAPEYASTGNLTVRSDVFSFGVVLLELITGRKPITGLVSLVEWAQPLLSIALETGNMEEMIDPKLGENYDKNTMQIMMVVASACVRHTASMRPRMRTVVSVLENHGIKIDIQNGVIPGQGIFSNVSGYSQQIEMFNRMVRGEDFEDSVNTSITTTSELTDTSLSSKRPLI</sequence>
<dbReference type="FunFam" id="1.10.510.10:FF:000173">
    <property type="entry name" value="proline-rich receptor-like protein kinase PERK8"/>
    <property type="match status" value="1"/>
</dbReference>
<keyword evidence="19" id="KW-1185">Reference proteome</keyword>
<keyword evidence="3" id="KW-1003">Cell membrane</keyword>
<feature type="binding site" evidence="14">
    <location>
        <position position="113"/>
    </location>
    <ligand>
        <name>ATP</name>
        <dbReference type="ChEBI" id="CHEBI:30616"/>
    </ligand>
</feature>
<evidence type="ECO:0000256" key="8">
    <source>
        <dbReference type="ARBA" id="ARBA00022777"/>
    </source>
</evidence>
<organism evidence="18 19">
    <name type="scientific">Zostera marina</name>
    <name type="common">Eelgrass</name>
    <dbReference type="NCBI Taxonomy" id="29655"/>
    <lineage>
        <taxon>Eukaryota</taxon>
        <taxon>Viridiplantae</taxon>
        <taxon>Streptophyta</taxon>
        <taxon>Embryophyta</taxon>
        <taxon>Tracheophyta</taxon>
        <taxon>Spermatophyta</taxon>
        <taxon>Magnoliopsida</taxon>
        <taxon>Liliopsida</taxon>
        <taxon>Zosteraceae</taxon>
        <taxon>Zostera</taxon>
    </lineage>
</organism>
<keyword evidence="5" id="KW-0808">Transferase</keyword>
<evidence type="ECO:0000256" key="10">
    <source>
        <dbReference type="ARBA" id="ARBA00022989"/>
    </source>
</evidence>
<dbReference type="PANTHER" id="PTHR47982">
    <property type="entry name" value="PROLINE-RICH RECEPTOR-LIKE PROTEIN KINASE PERK4"/>
    <property type="match status" value="1"/>
</dbReference>
<dbReference type="PROSITE" id="PS50011">
    <property type="entry name" value="PROTEIN_KINASE_DOM"/>
    <property type="match status" value="1"/>
</dbReference>
<keyword evidence="6" id="KW-0812">Transmembrane</keyword>
<comment type="catalytic activity">
    <reaction evidence="13">
        <text>L-seryl-[protein] + ATP = O-phospho-L-seryl-[protein] + ADP + H(+)</text>
        <dbReference type="Rhea" id="RHEA:17989"/>
        <dbReference type="Rhea" id="RHEA-COMP:9863"/>
        <dbReference type="Rhea" id="RHEA-COMP:11604"/>
        <dbReference type="ChEBI" id="CHEBI:15378"/>
        <dbReference type="ChEBI" id="CHEBI:29999"/>
        <dbReference type="ChEBI" id="CHEBI:30616"/>
        <dbReference type="ChEBI" id="CHEBI:83421"/>
        <dbReference type="ChEBI" id="CHEBI:456216"/>
        <dbReference type="EC" id="2.7.11.1"/>
    </reaction>
</comment>
<evidence type="ECO:0000256" key="3">
    <source>
        <dbReference type="ARBA" id="ARBA00022475"/>
    </source>
</evidence>
<dbReference type="GO" id="GO:0004672">
    <property type="term" value="F:protein kinase activity"/>
    <property type="evidence" value="ECO:0000318"/>
    <property type="project" value="GO_Central"/>
</dbReference>
<dbReference type="InterPro" id="IPR011009">
    <property type="entry name" value="Kinase-like_dom_sf"/>
</dbReference>
<dbReference type="InterPro" id="IPR047117">
    <property type="entry name" value="PERK1-13-like"/>
</dbReference>
<dbReference type="OMA" id="ICVPCEV"/>
<evidence type="ECO:0000256" key="14">
    <source>
        <dbReference type="PROSITE-ProRule" id="PRU10141"/>
    </source>
</evidence>
<dbReference type="STRING" id="29655.A0A0K9NHY9"/>
<dbReference type="InterPro" id="IPR008271">
    <property type="entry name" value="Ser/Thr_kinase_AS"/>
</dbReference>
<feature type="region of interest" description="Disordered" evidence="16">
    <location>
        <begin position="1"/>
        <end position="49"/>
    </location>
</feature>
<evidence type="ECO:0000256" key="9">
    <source>
        <dbReference type="ARBA" id="ARBA00022840"/>
    </source>
</evidence>
<evidence type="ECO:0000256" key="2">
    <source>
        <dbReference type="ARBA" id="ARBA00012513"/>
    </source>
</evidence>
<dbReference type="Pfam" id="PF07714">
    <property type="entry name" value="PK_Tyr_Ser-Thr"/>
    <property type="match status" value="1"/>
</dbReference>
<keyword evidence="10" id="KW-1133">Transmembrane helix</keyword>
<name>A0A0K9NHY9_ZOSMR</name>
<dbReference type="GO" id="GO:0005886">
    <property type="term" value="C:plasma membrane"/>
    <property type="evidence" value="ECO:0000318"/>
    <property type="project" value="GO_Central"/>
</dbReference>
<keyword evidence="4 15" id="KW-0723">Serine/threonine-protein kinase</keyword>
<feature type="compositionally biased region" description="Low complexity" evidence="16">
    <location>
        <begin position="17"/>
        <end position="31"/>
    </location>
</feature>
<dbReference type="EMBL" id="LFYR01002199">
    <property type="protein sequence ID" value="KMZ56374.1"/>
    <property type="molecule type" value="Genomic_DNA"/>
</dbReference>
<evidence type="ECO:0000313" key="18">
    <source>
        <dbReference type="EMBL" id="KMZ56374.1"/>
    </source>
</evidence>
<dbReference type="Gene3D" id="1.10.510.10">
    <property type="entry name" value="Transferase(Phosphotransferase) domain 1"/>
    <property type="match status" value="1"/>
</dbReference>
<comment type="subcellular location">
    <subcellularLocation>
        <location evidence="1">Cell membrane</location>
        <topology evidence="1">Single-pass membrane protein</topology>
    </subcellularLocation>
</comment>
<dbReference type="InterPro" id="IPR000719">
    <property type="entry name" value="Prot_kinase_dom"/>
</dbReference>
<dbReference type="PROSITE" id="PS00107">
    <property type="entry name" value="PROTEIN_KINASE_ATP"/>
    <property type="match status" value="1"/>
</dbReference>
<dbReference type="SMART" id="SM00220">
    <property type="entry name" value="S_TKc"/>
    <property type="match status" value="1"/>
</dbReference>
<dbReference type="SUPFAM" id="SSF56112">
    <property type="entry name" value="Protein kinase-like (PK-like)"/>
    <property type="match status" value="1"/>
</dbReference>
<proteinExistence type="inferred from homology"/>
<keyword evidence="8 18" id="KW-0418">Kinase</keyword>
<comment type="catalytic activity">
    <reaction evidence="12">
        <text>L-threonyl-[protein] + ATP = O-phospho-L-threonyl-[protein] + ADP + H(+)</text>
        <dbReference type="Rhea" id="RHEA:46608"/>
        <dbReference type="Rhea" id="RHEA-COMP:11060"/>
        <dbReference type="Rhea" id="RHEA-COMP:11605"/>
        <dbReference type="ChEBI" id="CHEBI:15378"/>
        <dbReference type="ChEBI" id="CHEBI:30013"/>
        <dbReference type="ChEBI" id="CHEBI:30616"/>
        <dbReference type="ChEBI" id="CHEBI:61977"/>
        <dbReference type="ChEBI" id="CHEBI:456216"/>
        <dbReference type="EC" id="2.7.11.1"/>
    </reaction>
</comment>
<dbReference type="GO" id="GO:0007165">
    <property type="term" value="P:signal transduction"/>
    <property type="evidence" value="ECO:0000318"/>
    <property type="project" value="GO_Central"/>
</dbReference>
<dbReference type="InterPro" id="IPR001245">
    <property type="entry name" value="Ser-Thr/Tyr_kinase_cat_dom"/>
</dbReference>
<comment type="caution">
    <text evidence="18">The sequence shown here is derived from an EMBL/GenBank/DDBJ whole genome shotgun (WGS) entry which is preliminary data.</text>
</comment>
<gene>
    <name evidence="18" type="ORF">ZOSMA_96G00500</name>
</gene>
<dbReference type="AlphaFoldDB" id="A0A0K9NHY9"/>
<dbReference type="GO" id="GO:0005524">
    <property type="term" value="F:ATP binding"/>
    <property type="evidence" value="ECO:0007669"/>
    <property type="project" value="UniProtKB-UniRule"/>
</dbReference>
<accession>A0A0K9NHY9</accession>
<protein>
    <recommendedName>
        <fullName evidence="2">non-specific serine/threonine protein kinase</fullName>
        <ecNumber evidence="2">2.7.11.1</ecNumber>
    </recommendedName>
</protein>
<evidence type="ECO:0000256" key="16">
    <source>
        <dbReference type="SAM" id="MobiDB-lite"/>
    </source>
</evidence>
<evidence type="ECO:0000256" key="1">
    <source>
        <dbReference type="ARBA" id="ARBA00004162"/>
    </source>
</evidence>
<dbReference type="Proteomes" id="UP000036987">
    <property type="component" value="Unassembled WGS sequence"/>
</dbReference>
<reference evidence="19" key="1">
    <citation type="journal article" date="2016" name="Nature">
        <title>The genome of the seagrass Zostera marina reveals angiosperm adaptation to the sea.</title>
        <authorList>
            <person name="Olsen J.L."/>
            <person name="Rouze P."/>
            <person name="Verhelst B."/>
            <person name="Lin Y.-C."/>
            <person name="Bayer T."/>
            <person name="Collen J."/>
            <person name="Dattolo E."/>
            <person name="De Paoli E."/>
            <person name="Dittami S."/>
            <person name="Maumus F."/>
            <person name="Michel G."/>
            <person name="Kersting A."/>
            <person name="Lauritano C."/>
            <person name="Lohaus R."/>
            <person name="Toepel M."/>
            <person name="Tonon T."/>
            <person name="Vanneste K."/>
            <person name="Amirebrahimi M."/>
            <person name="Brakel J."/>
            <person name="Bostroem C."/>
            <person name="Chovatia M."/>
            <person name="Grimwood J."/>
            <person name="Jenkins J.W."/>
            <person name="Jueterbock A."/>
            <person name="Mraz A."/>
            <person name="Stam W.T."/>
            <person name="Tice H."/>
            <person name="Bornberg-Bauer E."/>
            <person name="Green P.J."/>
            <person name="Pearson G.A."/>
            <person name="Procaccini G."/>
            <person name="Duarte C.M."/>
            <person name="Schmutz J."/>
            <person name="Reusch T.B.H."/>
            <person name="Van de Peer Y."/>
        </authorList>
    </citation>
    <scope>NUCLEOTIDE SEQUENCE [LARGE SCALE GENOMIC DNA]</scope>
    <source>
        <strain evidence="19">cv. Finnish</strain>
    </source>
</reference>
<evidence type="ECO:0000256" key="15">
    <source>
        <dbReference type="RuleBase" id="RU000304"/>
    </source>
</evidence>
<evidence type="ECO:0000313" key="19">
    <source>
        <dbReference type="Proteomes" id="UP000036987"/>
    </source>
</evidence>
<evidence type="ECO:0000256" key="5">
    <source>
        <dbReference type="ARBA" id="ARBA00022679"/>
    </source>
</evidence>
<dbReference type="PANTHER" id="PTHR47982:SF44">
    <property type="entry name" value="PROLINE-RICH RECEPTOR-LIKE PROTEIN KINASE PERK13-RELATED"/>
    <property type="match status" value="1"/>
</dbReference>
<evidence type="ECO:0000256" key="4">
    <source>
        <dbReference type="ARBA" id="ARBA00022527"/>
    </source>
</evidence>
<dbReference type="GO" id="GO:0004674">
    <property type="term" value="F:protein serine/threonine kinase activity"/>
    <property type="evidence" value="ECO:0007669"/>
    <property type="project" value="UniProtKB-KW"/>
</dbReference>
<dbReference type="PROSITE" id="PS00108">
    <property type="entry name" value="PROTEIN_KINASE_ST"/>
    <property type="match status" value="1"/>
</dbReference>
<evidence type="ECO:0000259" key="17">
    <source>
        <dbReference type="PROSITE" id="PS50011"/>
    </source>
</evidence>
<dbReference type="OrthoDB" id="4062651at2759"/>
<keyword evidence="9 14" id="KW-0067">ATP-binding</keyword>
<keyword evidence="11" id="KW-0472">Membrane</keyword>
<dbReference type="EC" id="2.7.11.1" evidence="2"/>
<dbReference type="InterPro" id="IPR017441">
    <property type="entry name" value="Protein_kinase_ATP_BS"/>
</dbReference>
<keyword evidence="7 14" id="KW-0547">Nucleotide-binding</keyword>
<evidence type="ECO:0000256" key="12">
    <source>
        <dbReference type="ARBA" id="ARBA00047899"/>
    </source>
</evidence>
<evidence type="ECO:0000256" key="13">
    <source>
        <dbReference type="ARBA" id="ARBA00048679"/>
    </source>
</evidence>
<dbReference type="FunFam" id="3.30.200.20:FF:000162">
    <property type="entry name" value="Adenine nucleotide alpha hydrolase-like domain kinase"/>
    <property type="match status" value="1"/>
</dbReference>
<evidence type="ECO:0000256" key="6">
    <source>
        <dbReference type="ARBA" id="ARBA00022692"/>
    </source>
</evidence>
<evidence type="ECO:0000256" key="7">
    <source>
        <dbReference type="ARBA" id="ARBA00022741"/>
    </source>
</evidence>
<evidence type="ECO:0000256" key="11">
    <source>
        <dbReference type="ARBA" id="ARBA00023136"/>
    </source>
</evidence>
<feature type="domain" description="Protein kinase" evidence="17">
    <location>
        <begin position="85"/>
        <end position="360"/>
    </location>
</feature>
<dbReference type="CDD" id="cd14066">
    <property type="entry name" value="STKc_IRAK"/>
    <property type="match status" value="1"/>
</dbReference>
<comment type="similarity">
    <text evidence="15">Belongs to the protein kinase superfamily.</text>
</comment>